<dbReference type="AlphaFoldDB" id="A0A0F5JXU1"/>
<dbReference type="GO" id="GO:0050660">
    <property type="term" value="F:flavin adenine dinucleotide binding"/>
    <property type="evidence" value="ECO:0007669"/>
    <property type="project" value="InterPro"/>
</dbReference>
<dbReference type="GO" id="GO:0016627">
    <property type="term" value="F:oxidoreductase activity, acting on the CH-CH group of donors"/>
    <property type="evidence" value="ECO:0007669"/>
    <property type="project" value="InterPro"/>
</dbReference>
<evidence type="ECO:0000259" key="3">
    <source>
        <dbReference type="Pfam" id="PF02770"/>
    </source>
</evidence>
<dbReference type="InterPro" id="IPR036250">
    <property type="entry name" value="AcylCo_DH-like_C"/>
</dbReference>
<gene>
    <name evidence="5" type="ORF">WM40_17475</name>
</gene>
<dbReference type="SUPFAM" id="SSF56645">
    <property type="entry name" value="Acyl-CoA dehydrogenase NM domain-like"/>
    <property type="match status" value="1"/>
</dbReference>
<dbReference type="PANTHER" id="PTHR43831">
    <property type="entry name" value="ISOBUTYRYL-COA DEHYDROGENASE"/>
    <property type="match status" value="1"/>
</dbReference>
<dbReference type="InterPro" id="IPR037069">
    <property type="entry name" value="AcylCoA_DH/ox_N_sf"/>
</dbReference>
<keyword evidence="6" id="KW-1185">Reference proteome</keyword>
<accession>A0A0F5JXU1</accession>
<evidence type="ECO:0000313" key="5">
    <source>
        <dbReference type="EMBL" id="KKB62464.1"/>
    </source>
</evidence>
<dbReference type="CDD" id="cd00567">
    <property type="entry name" value="ACAD"/>
    <property type="match status" value="1"/>
</dbReference>
<feature type="domain" description="Acyl-CoA dehydrogenase C-terminal" evidence="4">
    <location>
        <begin position="243"/>
        <end position="375"/>
    </location>
</feature>
<feature type="domain" description="Acyl-CoA oxidase/dehydrogenase middle" evidence="3">
    <location>
        <begin position="122"/>
        <end position="212"/>
    </location>
</feature>
<dbReference type="Pfam" id="PF02770">
    <property type="entry name" value="Acyl-CoA_dh_M"/>
    <property type="match status" value="1"/>
</dbReference>
<dbReference type="PANTHER" id="PTHR43831:SF1">
    <property type="entry name" value="ISOBUTYRYL-COA DEHYDROGENASE, MITOCHONDRIAL"/>
    <property type="match status" value="1"/>
</dbReference>
<evidence type="ECO:0000259" key="4">
    <source>
        <dbReference type="Pfam" id="PF08028"/>
    </source>
</evidence>
<dbReference type="Pfam" id="PF08028">
    <property type="entry name" value="Acyl-CoA_dh_2"/>
    <property type="match status" value="1"/>
</dbReference>
<dbReference type="InterPro" id="IPR046373">
    <property type="entry name" value="Acyl-CoA_Oxase/DH_mid-dom_sf"/>
</dbReference>
<dbReference type="STRING" id="28092.WM40_17475"/>
<dbReference type="PATRIC" id="fig|28092.6.peg.4110"/>
<proteinExistence type="predicted"/>
<reference evidence="5 6" key="1">
    <citation type="submission" date="2015-03" db="EMBL/GenBank/DDBJ databases">
        <title>Draft Genome Sequence of Burkholderia andropogonis type strain ICMP2807, isolated from Sorghum bicolor.</title>
        <authorList>
            <person name="Lopes-Santos L."/>
            <person name="Castro D.B."/>
            <person name="Ottoboni L.M."/>
            <person name="Park D."/>
            <person name="Weirc B.S."/>
            <person name="Destefano S.A."/>
        </authorList>
    </citation>
    <scope>NUCLEOTIDE SEQUENCE [LARGE SCALE GENOMIC DNA]</scope>
    <source>
        <strain evidence="5 6">ICMP2807</strain>
    </source>
</reference>
<dbReference type="InterPro" id="IPR052547">
    <property type="entry name" value="Mito_Isobutyryl-CoADH"/>
</dbReference>
<dbReference type="InterPro" id="IPR013107">
    <property type="entry name" value="Acyl-CoA_DH_C"/>
</dbReference>
<dbReference type="Gene3D" id="2.40.110.10">
    <property type="entry name" value="Butyryl-CoA Dehydrogenase, subunit A, domain 2"/>
    <property type="match status" value="1"/>
</dbReference>
<name>A0A0F5JXU1_9BURK</name>
<dbReference type="PIRSF" id="PIRSF016578">
    <property type="entry name" value="HsaA"/>
    <property type="match status" value="1"/>
</dbReference>
<dbReference type="EMBL" id="LAQU01000020">
    <property type="protein sequence ID" value="KKB62464.1"/>
    <property type="molecule type" value="Genomic_DNA"/>
</dbReference>
<dbReference type="InterPro" id="IPR006091">
    <property type="entry name" value="Acyl-CoA_Oxase/DH_mid-dom"/>
</dbReference>
<evidence type="ECO:0000256" key="1">
    <source>
        <dbReference type="ARBA" id="ARBA00022630"/>
    </source>
</evidence>
<evidence type="ECO:0000256" key="2">
    <source>
        <dbReference type="ARBA" id="ARBA00023002"/>
    </source>
</evidence>
<comment type="caution">
    <text evidence="5">The sequence shown here is derived from an EMBL/GenBank/DDBJ whole genome shotgun (WGS) entry which is preliminary data.</text>
</comment>
<keyword evidence="2" id="KW-0560">Oxidoreductase</keyword>
<dbReference type="Gene3D" id="1.20.140.10">
    <property type="entry name" value="Butyryl-CoA Dehydrogenase, subunit A, domain 3"/>
    <property type="match status" value="1"/>
</dbReference>
<evidence type="ECO:0008006" key="7">
    <source>
        <dbReference type="Google" id="ProtNLM"/>
    </source>
</evidence>
<keyword evidence="1" id="KW-0285">Flavoprotein</keyword>
<dbReference type="SUPFAM" id="SSF47203">
    <property type="entry name" value="Acyl-CoA dehydrogenase C-terminal domain-like"/>
    <property type="match status" value="1"/>
</dbReference>
<dbReference type="Gene3D" id="1.10.540.10">
    <property type="entry name" value="Acyl-CoA dehydrogenase/oxidase, N-terminal domain"/>
    <property type="match status" value="1"/>
</dbReference>
<dbReference type="InterPro" id="IPR009100">
    <property type="entry name" value="AcylCoA_DH/oxidase_NM_dom_sf"/>
</dbReference>
<protein>
    <recommendedName>
        <fullName evidence="7">Acyl-CoA dehydrogenase</fullName>
    </recommendedName>
</protein>
<dbReference type="Proteomes" id="UP000033618">
    <property type="component" value="Unassembled WGS sequence"/>
</dbReference>
<sequence>MGHRDPVGTAVQLAKSFALRAEAHDRSGVVNSESLDVLRSHGLTSLTVPTRLGGPDIPLPQVVDVIGTIAQADPATALILSMQLYHSRAVAHSSTWPQAVKDEVLRSVLHDGALINALRVEPELGSPSRGGVPATTAHRTRDGWRLSGRKRYSTGSSQLRWGIVWAATADNETQRVGEFLVPLNADGVSVEETWDHLGLRASDSHDVIFKDVALPTQYAVDIRPNDAWKGKDVPLNAWLPILLAALYDGVARSANAWLLRWIASRTPSSLGTSLSAVPRIRQAVGEIAGLLETNALLLWQAKHQYDVHLYEDRVRHANDNTFGPPSVSFGLVKYTVTQNAIAAINKAVEISGNHALSRHNPLERHFRDVLCSRIHHPQNDLILDGAGTHALDAQKTQSS</sequence>
<organism evidence="5 6">
    <name type="scientific">Robbsia andropogonis</name>
    <dbReference type="NCBI Taxonomy" id="28092"/>
    <lineage>
        <taxon>Bacteria</taxon>
        <taxon>Pseudomonadati</taxon>
        <taxon>Pseudomonadota</taxon>
        <taxon>Betaproteobacteria</taxon>
        <taxon>Burkholderiales</taxon>
        <taxon>Burkholderiaceae</taxon>
        <taxon>Robbsia</taxon>
    </lineage>
</organism>
<evidence type="ECO:0000313" key="6">
    <source>
        <dbReference type="Proteomes" id="UP000033618"/>
    </source>
</evidence>